<sequence length="57" mass="6985">MTDLKTIIMVMNTLETCYYLKARTDNKIKKELILEDIMRYKMFLGFDENFDELNIKW</sequence>
<name>A0A386KQR1_9CAUD</name>
<keyword evidence="2" id="KW-1185">Reference proteome</keyword>
<dbReference type="Proteomes" id="UP000274079">
    <property type="component" value="Segment"/>
</dbReference>
<evidence type="ECO:0000313" key="1">
    <source>
        <dbReference type="EMBL" id="AYD87732.1"/>
    </source>
</evidence>
<proteinExistence type="predicted"/>
<organism evidence="1 2">
    <name type="scientific">Bacillus phage vB_BthP-Goe4</name>
    <dbReference type="NCBI Taxonomy" id="2315470"/>
    <lineage>
        <taxon>Viruses</taxon>
        <taxon>Duplodnaviria</taxon>
        <taxon>Heunggongvirae</taxon>
        <taxon>Uroviricota</taxon>
        <taxon>Caudoviricetes</taxon>
        <taxon>Salasmaviridae</taxon>
        <taxon>Northropvirinae</taxon>
        <taxon>Claudivirus</taxon>
        <taxon>Claudivirus Goe4</taxon>
    </lineage>
</organism>
<gene>
    <name evidence="1" type="ORF">Goe4_c00230</name>
</gene>
<accession>A0A386KQR1</accession>
<evidence type="ECO:0000313" key="2">
    <source>
        <dbReference type="Proteomes" id="UP000274079"/>
    </source>
</evidence>
<protein>
    <submittedName>
        <fullName evidence="1">Uncharacterized protein</fullName>
    </submittedName>
</protein>
<dbReference type="EMBL" id="MH817022">
    <property type="protein sequence ID" value="AYD87732.1"/>
    <property type="molecule type" value="Genomic_DNA"/>
</dbReference>
<reference evidence="1 2" key="1">
    <citation type="journal article" date="2018" name="Viruses">
        <title>Genomic Analysis of the Recent Viral Isolate vB_BthP-Goe4 Reveals Increased Diversity of #29-Like Phages.</title>
        <authorList>
            <person name="Schilling T."/>
            <person name="Hoppert M."/>
            <person name="Hertel R."/>
        </authorList>
    </citation>
    <scope>NUCLEOTIDE SEQUENCE [LARGE SCALE GENOMIC DNA]</scope>
    <source>
        <strain evidence="1 2">Goe4</strain>
    </source>
</reference>